<dbReference type="Proteomes" id="UP000019202">
    <property type="component" value="Unassembled WGS sequence"/>
</dbReference>
<proteinExistence type="predicted"/>
<reference evidence="1" key="1">
    <citation type="submission" date="2013-11" db="EMBL/GenBank/DDBJ databases">
        <title>Draft genome sequence and annotation of the entomopathogenic bacteria, Xenorhabdus cabanillasi strain JM26 and Xenorhabdus szentirmai strain DSM 16338.</title>
        <authorList>
            <person name="Gualtieri M."/>
            <person name="Ogier J.C."/>
            <person name="Pages S."/>
            <person name="Givaudan A."/>
            <person name="Gaudriault S."/>
        </authorList>
    </citation>
    <scope>NUCLEOTIDE SEQUENCE [LARGE SCALE GENOMIC DNA]</scope>
    <source>
        <strain evidence="1">DSM 16338</strain>
    </source>
</reference>
<keyword evidence="2" id="KW-1185">Reference proteome</keyword>
<evidence type="ECO:0000313" key="2">
    <source>
        <dbReference type="Proteomes" id="UP000019202"/>
    </source>
</evidence>
<dbReference type="AlphaFoldDB" id="W1J217"/>
<gene>
    <name evidence="1" type="ORF">XSR1_310030</name>
</gene>
<name>W1J217_9GAMM</name>
<dbReference type="EMBL" id="CBXF010000090">
    <property type="protein sequence ID" value="CDL83480.1"/>
    <property type="molecule type" value="Genomic_DNA"/>
</dbReference>
<sequence length="38" mass="4094">MASHAPALSLSVLPMLQGMNEKRLSLAKASLWLGKFVP</sequence>
<evidence type="ECO:0000313" key="1">
    <source>
        <dbReference type="EMBL" id="CDL83480.1"/>
    </source>
</evidence>
<accession>W1J217</accession>
<protein>
    <submittedName>
        <fullName evidence="1">Uncharacterized protein</fullName>
    </submittedName>
</protein>
<comment type="caution">
    <text evidence="1">The sequence shown here is derived from an EMBL/GenBank/DDBJ whole genome shotgun (WGS) entry which is preliminary data.</text>
</comment>
<organism evidence="1 2">
    <name type="scientific">Xenorhabdus szentirmaii DSM 16338</name>
    <dbReference type="NCBI Taxonomy" id="1427518"/>
    <lineage>
        <taxon>Bacteria</taxon>
        <taxon>Pseudomonadati</taxon>
        <taxon>Pseudomonadota</taxon>
        <taxon>Gammaproteobacteria</taxon>
        <taxon>Enterobacterales</taxon>
        <taxon>Morganellaceae</taxon>
        <taxon>Xenorhabdus</taxon>
    </lineage>
</organism>